<dbReference type="PRINTS" id="PR00368">
    <property type="entry name" value="FADPNR"/>
</dbReference>
<dbReference type="Pfam" id="PF07992">
    <property type="entry name" value="Pyr_redox_2"/>
    <property type="match status" value="1"/>
</dbReference>
<dbReference type="SUPFAM" id="SSF51905">
    <property type="entry name" value="FAD/NAD(P)-binding domain"/>
    <property type="match status" value="1"/>
</dbReference>
<evidence type="ECO:0000256" key="6">
    <source>
        <dbReference type="ARBA" id="ARBA00022723"/>
    </source>
</evidence>
<dbReference type="InterPro" id="IPR036188">
    <property type="entry name" value="FAD/NAD-bd_sf"/>
</dbReference>
<dbReference type="GO" id="GO:0016491">
    <property type="term" value="F:oxidoreductase activity"/>
    <property type="evidence" value="ECO:0007669"/>
    <property type="project" value="UniProtKB-KW"/>
</dbReference>
<keyword evidence="5" id="KW-0288">FMN</keyword>
<keyword evidence="8" id="KW-0408">Iron</keyword>
<dbReference type="Pfam" id="PF00724">
    <property type="entry name" value="Oxidored_FMN"/>
    <property type="match status" value="1"/>
</dbReference>
<dbReference type="OrthoDB" id="9804454at2"/>
<dbReference type="PRINTS" id="PR00411">
    <property type="entry name" value="PNDRDTASEI"/>
</dbReference>
<keyword evidence="4" id="KW-0285">Flavoprotein</keyword>
<keyword evidence="13" id="KW-1185">Reference proteome</keyword>
<proteinExistence type="inferred from homology"/>
<dbReference type="Gene3D" id="3.40.50.720">
    <property type="entry name" value="NAD(P)-binding Rossmann-like Domain"/>
    <property type="match status" value="1"/>
</dbReference>
<evidence type="ECO:0000256" key="2">
    <source>
        <dbReference type="ARBA" id="ARBA00001966"/>
    </source>
</evidence>
<keyword evidence="9" id="KW-0411">Iron-sulfur</keyword>
<feature type="domain" description="FAD/NAD(P)-binding" evidence="11">
    <location>
        <begin position="386"/>
        <end position="619"/>
    </location>
</feature>
<dbReference type="Gene3D" id="3.50.50.60">
    <property type="entry name" value="FAD/NAD(P)-binding domain"/>
    <property type="match status" value="1"/>
</dbReference>
<evidence type="ECO:0000256" key="5">
    <source>
        <dbReference type="ARBA" id="ARBA00022643"/>
    </source>
</evidence>
<gene>
    <name evidence="12" type="primary">dgcA</name>
    <name evidence="12" type="ORF">MAE02_17360</name>
</gene>
<dbReference type="InterPro" id="IPR013785">
    <property type="entry name" value="Aldolase_TIM"/>
</dbReference>
<comment type="similarity">
    <text evidence="3">In the N-terminal section; belongs to the NADH:flavin oxidoreductase/NADH oxidase family.</text>
</comment>
<comment type="cofactor">
    <cofactor evidence="2">
        <name>[4Fe-4S] cluster</name>
        <dbReference type="ChEBI" id="CHEBI:49883"/>
    </cofactor>
</comment>
<dbReference type="PANTHER" id="PTHR42917">
    <property type="entry name" value="2,4-DIENOYL-COA REDUCTASE"/>
    <property type="match status" value="1"/>
</dbReference>
<dbReference type="InterPro" id="IPR051793">
    <property type="entry name" value="NADH:flavin_oxidoreductase"/>
</dbReference>
<dbReference type="GO" id="GO:0051536">
    <property type="term" value="F:iron-sulfur cluster binding"/>
    <property type="evidence" value="ECO:0007669"/>
    <property type="project" value="UniProtKB-KW"/>
</dbReference>
<dbReference type="EMBL" id="BJYU01000018">
    <property type="protein sequence ID" value="GEO14040.1"/>
    <property type="molecule type" value="Genomic_DNA"/>
</dbReference>
<keyword evidence="7" id="KW-0560">Oxidoreductase</keyword>
<dbReference type="InterPro" id="IPR023753">
    <property type="entry name" value="FAD/NAD-binding_dom"/>
</dbReference>
<reference evidence="12 13" key="1">
    <citation type="submission" date="2019-07" db="EMBL/GenBank/DDBJ databases">
        <title>Whole genome shotgun sequence of Microvirga aerophila NBRC 106136.</title>
        <authorList>
            <person name="Hosoyama A."/>
            <person name="Uohara A."/>
            <person name="Ohji S."/>
            <person name="Ichikawa N."/>
        </authorList>
    </citation>
    <scope>NUCLEOTIDE SEQUENCE [LARGE SCALE GENOMIC DNA]</scope>
    <source>
        <strain evidence="12 13">NBRC 106136</strain>
    </source>
</reference>
<name>A0A512BPZ6_9HYPH</name>
<sequence length="676" mass="74499">MNAHSALLKPLKIKNLVIRNRIMSTSHADRFADGGRPGERLQLYHEEKAKGGIGLTMFGGSSSVAPDSPAALWNGISLESDDIIPHLQQFADRIHKHGSTLMVQMTHMGRRTRWDSANWLVPVAPTPKREHYSRSVSREIEDWDIRRIIKGFGQAARRCKEGGLDGIEVMASAQHLIDQFWSPMINQRTDQYGGSLENRMRFGFEVLEEVRKQVGDDYIVGMRLSGDEMIEGGLTAEDCLDIARRYVGSGMLDFVNVLPGQLNDMINYAKYLPNMITPSAPFLYMASAIKAEIDIPVFHATRITDLATATRAIEEGHVDMVAMTRAHIADPHIVNKMMEGRVDDIRPCVGASFCLSGRGAVCLHNAATGREGSIPHTIPKSLIKRRVVVAGGGPAGLEAARVSAQRGHEVILFEAGEQLGGQINIAAKATWREGLANIARWLEGQVKRSGVNVRMGHKATAADIEALEPDVVVIATGGRPNFDGVEGREHAISTWDILTGSVELAENVLIWDDSGYEPAISCAEFAAKRGAVVELSTYDKYPGEEVSKANLPIFLRETYKHDVVFTPDRTLKRIYLEGNKRIAVLANVFTGEEEERAVDQIVIEQGTLPDVGLYDDLRPRSRNLGEVDIDALIAGRPQDITNNPEARFQLFRVGDAVAGRNIHAAVYDSVRLCKDF</sequence>
<dbReference type="AlphaFoldDB" id="A0A512BPZ6"/>
<dbReference type="PANTHER" id="PTHR42917:SF2">
    <property type="entry name" value="2,4-DIENOYL-COA REDUCTASE [(2E)-ENOYL-COA-PRODUCING]"/>
    <property type="match status" value="1"/>
</dbReference>
<comment type="cofactor">
    <cofactor evidence="1">
        <name>FMN</name>
        <dbReference type="ChEBI" id="CHEBI:58210"/>
    </cofactor>
</comment>
<evidence type="ECO:0000313" key="12">
    <source>
        <dbReference type="EMBL" id="GEO14040.1"/>
    </source>
</evidence>
<evidence type="ECO:0000256" key="8">
    <source>
        <dbReference type="ARBA" id="ARBA00023004"/>
    </source>
</evidence>
<evidence type="ECO:0000259" key="11">
    <source>
        <dbReference type="Pfam" id="PF07992"/>
    </source>
</evidence>
<comment type="caution">
    <text evidence="12">The sequence shown here is derived from an EMBL/GenBank/DDBJ whole genome shotgun (WGS) entry which is preliminary data.</text>
</comment>
<evidence type="ECO:0000256" key="9">
    <source>
        <dbReference type="ARBA" id="ARBA00023014"/>
    </source>
</evidence>
<evidence type="ECO:0000259" key="10">
    <source>
        <dbReference type="Pfam" id="PF00724"/>
    </source>
</evidence>
<dbReference type="SUPFAM" id="SSF51395">
    <property type="entry name" value="FMN-linked oxidoreductases"/>
    <property type="match status" value="1"/>
</dbReference>
<organism evidence="12 13">
    <name type="scientific">Microvirga aerophila</name>
    <dbReference type="NCBI Taxonomy" id="670291"/>
    <lineage>
        <taxon>Bacteria</taxon>
        <taxon>Pseudomonadati</taxon>
        <taxon>Pseudomonadota</taxon>
        <taxon>Alphaproteobacteria</taxon>
        <taxon>Hyphomicrobiales</taxon>
        <taxon>Methylobacteriaceae</taxon>
        <taxon>Microvirga</taxon>
    </lineage>
</organism>
<evidence type="ECO:0000256" key="1">
    <source>
        <dbReference type="ARBA" id="ARBA00001917"/>
    </source>
</evidence>
<dbReference type="Gene3D" id="3.20.20.70">
    <property type="entry name" value="Aldolase class I"/>
    <property type="match status" value="1"/>
</dbReference>
<dbReference type="Proteomes" id="UP000321085">
    <property type="component" value="Unassembled WGS sequence"/>
</dbReference>
<evidence type="ECO:0000256" key="3">
    <source>
        <dbReference type="ARBA" id="ARBA00011048"/>
    </source>
</evidence>
<evidence type="ECO:0000256" key="7">
    <source>
        <dbReference type="ARBA" id="ARBA00023002"/>
    </source>
</evidence>
<dbReference type="InterPro" id="IPR001155">
    <property type="entry name" value="OxRdtase_FMN_N"/>
</dbReference>
<accession>A0A512BPZ6</accession>
<protein>
    <submittedName>
        <fullName evidence="12">Dimethylglycine catabolism protein DgcA</fullName>
    </submittedName>
</protein>
<feature type="domain" description="NADH:flavin oxidoreductase/NADH oxidase N-terminal" evidence="10">
    <location>
        <begin position="7"/>
        <end position="343"/>
    </location>
</feature>
<dbReference type="CDD" id="cd04734">
    <property type="entry name" value="OYE_like_3_FMN"/>
    <property type="match status" value="1"/>
</dbReference>
<dbReference type="GO" id="GO:0010181">
    <property type="term" value="F:FMN binding"/>
    <property type="evidence" value="ECO:0007669"/>
    <property type="project" value="InterPro"/>
</dbReference>
<keyword evidence="6" id="KW-0479">Metal-binding</keyword>
<dbReference type="RefSeq" id="WP_114186337.1">
    <property type="nucleotide sequence ID" value="NZ_BJYU01000018.1"/>
</dbReference>
<evidence type="ECO:0000313" key="13">
    <source>
        <dbReference type="Proteomes" id="UP000321085"/>
    </source>
</evidence>
<dbReference type="GO" id="GO:0046872">
    <property type="term" value="F:metal ion binding"/>
    <property type="evidence" value="ECO:0007669"/>
    <property type="project" value="UniProtKB-KW"/>
</dbReference>
<evidence type="ECO:0000256" key="4">
    <source>
        <dbReference type="ARBA" id="ARBA00022630"/>
    </source>
</evidence>